<evidence type="ECO:0000256" key="3">
    <source>
        <dbReference type="ARBA" id="ARBA00022563"/>
    </source>
</evidence>
<keyword evidence="3 12" id="KW-0554">One-carbon metabolism</keyword>
<comment type="pathway">
    <text evidence="1 12">One-carbon metabolism; tetrahydrofolate interconversion.</text>
</comment>
<dbReference type="GO" id="GO:0000105">
    <property type="term" value="P:L-histidine biosynthetic process"/>
    <property type="evidence" value="ECO:0007669"/>
    <property type="project" value="UniProtKB-KW"/>
</dbReference>
<dbReference type="Proteomes" id="UP000824193">
    <property type="component" value="Unassembled WGS sequence"/>
</dbReference>
<dbReference type="PRINTS" id="PR00085">
    <property type="entry name" value="THFDHDRGNASE"/>
</dbReference>
<keyword evidence="4 12" id="KW-0028">Amino-acid biosynthesis</keyword>
<evidence type="ECO:0000313" key="15">
    <source>
        <dbReference type="EMBL" id="HIX05541.1"/>
    </source>
</evidence>
<dbReference type="InterPro" id="IPR000672">
    <property type="entry name" value="THF_DH/CycHdrlase"/>
</dbReference>
<reference evidence="15" key="1">
    <citation type="journal article" date="2021" name="PeerJ">
        <title>Extensive microbial diversity within the chicken gut microbiome revealed by metagenomics and culture.</title>
        <authorList>
            <person name="Gilroy R."/>
            <person name="Ravi A."/>
            <person name="Getino M."/>
            <person name="Pursley I."/>
            <person name="Horton D.L."/>
            <person name="Alikhan N.F."/>
            <person name="Baker D."/>
            <person name="Gharbi K."/>
            <person name="Hall N."/>
            <person name="Watson M."/>
            <person name="Adriaenssens E.M."/>
            <person name="Foster-Nyarko E."/>
            <person name="Jarju S."/>
            <person name="Secka A."/>
            <person name="Antonio M."/>
            <person name="Oren A."/>
            <person name="Chaudhuri R.R."/>
            <person name="La Ragione R."/>
            <person name="Hildebrand F."/>
            <person name="Pallen M.J."/>
        </authorList>
    </citation>
    <scope>NUCLEOTIDE SEQUENCE</scope>
    <source>
        <strain evidence="15">2239</strain>
    </source>
</reference>
<dbReference type="GO" id="GO:0005829">
    <property type="term" value="C:cytosol"/>
    <property type="evidence" value="ECO:0007669"/>
    <property type="project" value="TreeGrafter"/>
</dbReference>
<proteinExistence type="inferred from homology"/>
<dbReference type="SUPFAM" id="SSF51735">
    <property type="entry name" value="NAD(P)-binding Rossmann-fold domains"/>
    <property type="match status" value="1"/>
</dbReference>
<evidence type="ECO:0000259" key="14">
    <source>
        <dbReference type="Pfam" id="PF02882"/>
    </source>
</evidence>
<feature type="domain" description="Tetrahydrofolate dehydrogenase/cyclohydrolase NAD(P)-binding" evidence="14">
    <location>
        <begin position="139"/>
        <end position="280"/>
    </location>
</feature>
<evidence type="ECO:0000256" key="11">
    <source>
        <dbReference type="ARBA" id="ARBA00023268"/>
    </source>
</evidence>
<comment type="catalytic activity">
    <reaction evidence="12">
        <text>(6R)-5,10-methylene-5,6,7,8-tetrahydrofolate + NADP(+) = (6R)-5,10-methenyltetrahydrofolate + NADPH</text>
        <dbReference type="Rhea" id="RHEA:22812"/>
        <dbReference type="ChEBI" id="CHEBI:15636"/>
        <dbReference type="ChEBI" id="CHEBI:57455"/>
        <dbReference type="ChEBI" id="CHEBI:57783"/>
        <dbReference type="ChEBI" id="CHEBI:58349"/>
        <dbReference type="EC" id="1.5.1.5"/>
    </reaction>
</comment>
<keyword evidence="10 12" id="KW-0486">Methionine biosynthesis</keyword>
<reference evidence="15" key="2">
    <citation type="submission" date="2021-04" db="EMBL/GenBank/DDBJ databases">
        <authorList>
            <person name="Gilroy R."/>
        </authorList>
    </citation>
    <scope>NUCLEOTIDE SEQUENCE</scope>
    <source>
        <strain evidence="15">2239</strain>
    </source>
</reference>
<feature type="binding site" evidence="12">
    <location>
        <position position="231"/>
    </location>
    <ligand>
        <name>NADP(+)</name>
        <dbReference type="ChEBI" id="CHEBI:58349"/>
    </ligand>
</feature>
<evidence type="ECO:0000256" key="10">
    <source>
        <dbReference type="ARBA" id="ARBA00023167"/>
    </source>
</evidence>
<organism evidence="15 16">
    <name type="scientific">Candidatus Allofournierella pullicola</name>
    <dbReference type="NCBI Taxonomy" id="2838596"/>
    <lineage>
        <taxon>Bacteria</taxon>
        <taxon>Bacillati</taxon>
        <taxon>Bacillota</taxon>
        <taxon>Clostridia</taxon>
        <taxon>Eubacteriales</taxon>
        <taxon>Oscillospiraceae</taxon>
        <taxon>Allofournierella</taxon>
    </lineage>
</organism>
<feature type="domain" description="Tetrahydrofolate dehydrogenase/cyclohydrolase catalytic" evidence="13">
    <location>
        <begin position="6"/>
        <end position="120"/>
    </location>
</feature>
<evidence type="ECO:0000256" key="2">
    <source>
        <dbReference type="ARBA" id="ARBA00011738"/>
    </source>
</evidence>
<evidence type="ECO:0000313" key="16">
    <source>
        <dbReference type="Proteomes" id="UP000824193"/>
    </source>
</evidence>
<dbReference type="EC" id="1.5.1.5" evidence="12"/>
<gene>
    <name evidence="12 15" type="primary">folD</name>
    <name evidence="15" type="ORF">H9865_05480</name>
</gene>
<evidence type="ECO:0000256" key="1">
    <source>
        <dbReference type="ARBA" id="ARBA00004777"/>
    </source>
</evidence>
<keyword evidence="9 12" id="KW-0368">Histidine biosynthesis</keyword>
<dbReference type="AlphaFoldDB" id="A0A9D1V3N0"/>
<dbReference type="Pfam" id="PF00763">
    <property type="entry name" value="THF_DHG_CYH"/>
    <property type="match status" value="1"/>
</dbReference>
<dbReference type="GO" id="GO:0006164">
    <property type="term" value="P:purine nucleotide biosynthetic process"/>
    <property type="evidence" value="ECO:0007669"/>
    <property type="project" value="UniProtKB-KW"/>
</dbReference>
<dbReference type="NCBIfam" id="NF010783">
    <property type="entry name" value="PRK14186.1"/>
    <property type="match status" value="1"/>
</dbReference>
<comment type="subunit">
    <text evidence="2 12">Homodimer.</text>
</comment>
<dbReference type="GO" id="GO:0009086">
    <property type="term" value="P:methionine biosynthetic process"/>
    <property type="evidence" value="ECO:0007669"/>
    <property type="project" value="UniProtKB-KW"/>
</dbReference>
<feature type="binding site" evidence="12">
    <location>
        <begin position="165"/>
        <end position="167"/>
    </location>
    <ligand>
        <name>NADP(+)</name>
        <dbReference type="ChEBI" id="CHEBI:58349"/>
    </ligand>
</feature>
<comment type="caution">
    <text evidence="12">Lacks conserved residue(s) required for the propagation of feature annotation.</text>
</comment>
<dbReference type="InterPro" id="IPR046346">
    <property type="entry name" value="Aminoacid_DH-like_N_sf"/>
</dbReference>
<dbReference type="Gene3D" id="3.40.50.720">
    <property type="entry name" value="NAD(P)-binding Rossmann-like Domain"/>
    <property type="match status" value="1"/>
</dbReference>
<comment type="similarity">
    <text evidence="12">Belongs to the tetrahydrofolate dehydrogenase/cyclohydrolase family.</text>
</comment>
<evidence type="ECO:0000256" key="6">
    <source>
        <dbReference type="ARBA" id="ARBA00022801"/>
    </source>
</evidence>
<dbReference type="InterPro" id="IPR020631">
    <property type="entry name" value="THF_DH/CycHdrlase_NAD-bd_dom"/>
</dbReference>
<keyword evidence="7 12" id="KW-0521">NADP</keyword>
<accession>A0A9D1V3N0</accession>
<evidence type="ECO:0000256" key="7">
    <source>
        <dbReference type="ARBA" id="ARBA00022857"/>
    </source>
</evidence>
<keyword evidence="11 12" id="KW-0511">Multifunctional enzyme</keyword>
<evidence type="ECO:0000259" key="13">
    <source>
        <dbReference type="Pfam" id="PF00763"/>
    </source>
</evidence>
<evidence type="ECO:0000256" key="12">
    <source>
        <dbReference type="HAMAP-Rule" id="MF_01576"/>
    </source>
</evidence>
<dbReference type="FunFam" id="3.40.50.720:FF:000094">
    <property type="entry name" value="Bifunctional protein FolD"/>
    <property type="match status" value="1"/>
</dbReference>
<comment type="caution">
    <text evidence="15">The sequence shown here is derived from an EMBL/GenBank/DDBJ whole genome shotgun (WGS) entry which is preliminary data.</text>
</comment>
<dbReference type="InterPro" id="IPR020630">
    <property type="entry name" value="THF_DH/CycHdrlase_cat_dom"/>
</dbReference>
<dbReference type="Gene3D" id="3.40.50.10860">
    <property type="entry name" value="Leucine Dehydrogenase, chain A, domain 1"/>
    <property type="match status" value="1"/>
</dbReference>
<sequence>MAAQIISGKTLAAQVKQRVAGQVAQLKEQGITPCLAVMLVGNDPASQVYVRGKQNDCHECGIESCLVRLDESASQTEVLEQLHLLANDPSVHGVLVQLPLPAHIDEQAVIAAIPPEKDVDGFTPVNVGRLTIGQQCFLPCTPAGCIEMLKAAGVSIEGKRAVVVGRSNIVGKPAALLLLRENATVTVCHSRTKDLAKICAEADILVAAIGKAKFITGDMVKPGAAVIDVGINRGADGKLCGDVDFEAAAEKAAFITPVPGGVGLMTRAMLLCNTVQAARAAAGC</sequence>
<dbReference type="InterPro" id="IPR036291">
    <property type="entry name" value="NAD(P)-bd_dom_sf"/>
</dbReference>
<evidence type="ECO:0000256" key="9">
    <source>
        <dbReference type="ARBA" id="ARBA00023102"/>
    </source>
</evidence>
<keyword evidence="8 12" id="KW-0560">Oxidoreductase</keyword>
<evidence type="ECO:0000256" key="5">
    <source>
        <dbReference type="ARBA" id="ARBA00022755"/>
    </source>
</evidence>
<dbReference type="GO" id="GO:0004488">
    <property type="term" value="F:methylenetetrahydrofolate dehydrogenase (NADP+) activity"/>
    <property type="evidence" value="ECO:0007669"/>
    <property type="project" value="UniProtKB-UniRule"/>
</dbReference>
<dbReference type="EMBL" id="DXFW01000015">
    <property type="protein sequence ID" value="HIX05541.1"/>
    <property type="molecule type" value="Genomic_DNA"/>
</dbReference>
<dbReference type="PANTHER" id="PTHR48099">
    <property type="entry name" value="C-1-TETRAHYDROFOLATE SYNTHASE, CYTOPLASMIC-RELATED"/>
    <property type="match status" value="1"/>
</dbReference>
<evidence type="ECO:0000256" key="4">
    <source>
        <dbReference type="ARBA" id="ARBA00022605"/>
    </source>
</evidence>
<comment type="catalytic activity">
    <reaction evidence="12">
        <text>(6R)-5,10-methenyltetrahydrofolate + H2O = (6R)-10-formyltetrahydrofolate + H(+)</text>
        <dbReference type="Rhea" id="RHEA:23700"/>
        <dbReference type="ChEBI" id="CHEBI:15377"/>
        <dbReference type="ChEBI" id="CHEBI:15378"/>
        <dbReference type="ChEBI" id="CHEBI:57455"/>
        <dbReference type="ChEBI" id="CHEBI:195366"/>
        <dbReference type="EC" id="3.5.4.9"/>
    </reaction>
</comment>
<dbReference type="PANTHER" id="PTHR48099:SF5">
    <property type="entry name" value="C-1-TETRAHYDROFOLATE SYNTHASE, CYTOPLASMIC"/>
    <property type="match status" value="1"/>
</dbReference>
<keyword evidence="6 12" id="KW-0378">Hydrolase</keyword>
<dbReference type="EC" id="3.5.4.9" evidence="12"/>
<dbReference type="HAMAP" id="MF_01576">
    <property type="entry name" value="THF_DHG_CYH"/>
    <property type="match status" value="1"/>
</dbReference>
<keyword evidence="5 12" id="KW-0658">Purine biosynthesis</keyword>
<dbReference type="FunFam" id="3.40.50.10860:FF:000005">
    <property type="entry name" value="C-1-tetrahydrofolate synthase, cytoplasmic, putative"/>
    <property type="match status" value="1"/>
</dbReference>
<dbReference type="Pfam" id="PF02882">
    <property type="entry name" value="THF_DHG_CYH_C"/>
    <property type="match status" value="1"/>
</dbReference>
<dbReference type="GO" id="GO:0035999">
    <property type="term" value="P:tetrahydrofolate interconversion"/>
    <property type="evidence" value="ECO:0007669"/>
    <property type="project" value="UniProtKB-UniRule"/>
</dbReference>
<dbReference type="CDD" id="cd01080">
    <property type="entry name" value="NAD_bind_m-THF_DH_Cyclohyd"/>
    <property type="match status" value="1"/>
</dbReference>
<name>A0A9D1V3N0_9FIRM</name>
<comment type="function">
    <text evidence="12">Catalyzes the oxidation of 5,10-methylenetetrahydrofolate to 5,10-methenyltetrahydrofolate and then the hydrolysis of 5,10-methenyltetrahydrofolate to 10-formyltetrahydrofolate.</text>
</comment>
<dbReference type="GO" id="GO:0004477">
    <property type="term" value="F:methenyltetrahydrofolate cyclohydrolase activity"/>
    <property type="evidence" value="ECO:0007669"/>
    <property type="project" value="UniProtKB-UniRule"/>
</dbReference>
<protein>
    <recommendedName>
        <fullName evidence="12">Bifunctional protein FolD</fullName>
    </recommendedName>
    <domain>
        <recommendedName>
            <fullName evidence="12">Methylenetetrahydrofolate dehydrogenase</fullName>
            <ecNumber evidence="12">1.5.1.5</ecNumber>
        </recommendedName>
    </domain>
    <domain>
        <recommendedName>
            <fullName evidence="12">Methenyltetrahydrofolate cyclohydrolase</fullName>
            <ecNumber evidence="12">3.5.4.9</ecNumber>
        </recommendedName>
    </domain>
</protein>
<dbReference type="SUPFAM" id="SSF53223">
    <property type="entry name" value="Aminoacid dehydrogenase-like, N-terminal domain"/>
    <property type="match status" value="1"/>
</dbReference>
<dbReference type="NCBIfam" id="NF008058">
    <property type="entry name" value="PRK10792.1"/>
    <property type="match status" value="1"/>
</dbReference>
<evidence type="ECO:0000256" key="8">
    <source>
        <dbReference type="ARBA" id="ARBA00023002"/>
    </source>
</evidence>